<dbReference type="SMART" id="SM00267">
    <property type="entry name" value="GGDEF"/>
    <property type="match status" value="1"/>
</dbReference>
<dbReference type="EMBL" id="JBHUEE010000010">
    <property type="protein sequence ID" value="MFD1719543.1"/>
    <property type="molecule type" value="Genomic_DNA"/>
</dbReference>
<proteinExistence type="predicted"/>
<reference evidence="5" key="1">
    <citation type="journal article" date="2019" name="Int. J. Syst. Evol. Microbiol.">
        <title>The Global Catalogue of Microorganisms (GCM) 10K type strain sequencing project: providing services to taxonomists for standard genome sequencing and annotation.</title>
        <authorList>
            <consortium name="The Broad Institute Genomics Platform"/>
            <consortium name="The Broad Institute Genome Sequencing Center for Infectious Disease"/>
            <person name="Wu L."/>
            <person name="Ma J."/>
        </authorList>
    </citation>
    <scope>NUCLEOTIDE SEQUENCE [LARGE SCALE GENOMIC DNA]</scope>
    <source>
        <strain evidence="5">JCM 17130</strain>
    </source>
</reference>
<dbReference type="Pfam" id="PF00990">
    <property type="entry name" value="GGDEF"/>
    <property type="match status" value="1"/>
</dbReference>
<dbReference type="NCBIfam" id="TIGR00254">
    <property type="entry name" value="GGDEF"/>
    <property type="match status" value="1"/>
</dbReference>
<protein>
    <submittedName>
        <fullName evidence="4">Bifunctional diguanylate cyclase/phosphodiesterase</fullName>
    </submittedName>
</protein>
<dbReference type="PANTHER" id="PTHR33121:SF79">
    <property type="entry name" value="CYCLIC DI-GMP PHOSPHODIESTERASE PDED-RELATED"/>
    <property type="match status" value="1"/>
</dbReference>
<accession>A0ABW4L7X9</accession>
<evidence type="ECO:0000259" key="2">
    <source>
        <dbReference type="PROSITE" id="PS50883"/>
    </source>
</evidence>
<name>A0ABW4L7X9_9MICO</name>
<feature type="transmembrane region" description="Helical" evidence="1">
    <location>
        <begin position="29"/>
        <end position="49"/>
    </location>
</feature>
<evidence type="ECO:0000259" key="3">
    <source>
        <dbReference type="PROSITE" id="PS50887"/>
    </source>
</evidence>
<feature type="domain" description="GGDEF" evidence="3">
    <location>
        <begin position="193"/>
        <end position="315"/>
    </location>
</feature>
<dbReference type="CDD" id="cd01949">
    <property type="entry name" value="GGDEF"/>
    <property type="match status" value="1"/>
</dbReference>
<evidence type="ECO:0000256" key="1">
    <source>
        <dbReference type="SAM" id="Phobius"/>
    </source>
</evidence>
<feature type="domain" description="EAL" evidence="2">
    <location>
        <begin position="316"/>
        <end position="565"/>
    </location>
</feature>
<evidence type="ECO:0000313" key="4">
    <source>
        <dbReference type="EMBL" id="MFD1719543.1"/>
    </source>
</evidence>
<dbReference type="Gene3D" id="3.30.70.270">
    <property type="match status" value="1"/>
</dbReference>
<dbReference type="SUPFAM" id="SSF55073">
    <property type="entry name" value="Nucleotide cyclase"/>
    <property type="match status" value="1"/>
</dbReference>
<feature type="transmembrane region" description="Helical" evidence="1">
    <location>
        <begin position="91"/>
        <end position="109"/>
    </location>
</feature>
<evidence type="ECO:0000313" key="5">
    <source>
        <dbReference type="Proteomes" id="UP001597277"/>
    </source>
</evidence>
<dbReference type="Pfam" id="PF00563">
    <property type="entry name" value="EAL"/>
    <property type="match status" value="1"/>
</dbReference>
<dbReference type="Proteomes" id="UP001597277">
    <property type="component" value="Unassembled WGS sequence"/>
</dbReference>
<dbReference type="PROSITE" id="PS50887">
    <property type="entry name" value="GGDEF"/>
    <property type="match status" value="1"/>
</dbReference>
<dbReference type="InterPro" id="IPR001633">
    <property type="entry name" value="EAL_dom"/>
</dbReference>
<feature type="transmembrane region" description="Helical" evidence="1">
    <location>
        <begin position="116"/>
        <end position="134"/>
    </location>
</feature>
<dbReference type="InterPro" id="IPR000160">
    <property type="entry name" value="GGDEF_dom"/>
</dbReference>
<gene>
    <name evidence="4" type="ORF">ACFSE6_16985</name>
</gene>
<feature type="transmembrane region" description="Helical" evidence="1">
    <location>
        <begin position="61"/>
        <end position="79"/>
    </location>
</feature>
<dbReference type="InterPro" id="IPR050706">
    <property type="entry name" value="Cyclic-di-GMP_PDE-like"/>
</dbReference>
<sequence length="565" mass="60296">MRWTTAALFVVYGLSTLVATHFLDLAAQYQPVIAAISGSSLTFGIAVILSGRWIPQLPRAAHHTVLVVLTLLIGFTAHSAGNYPDQRASSLVAMLMPLLPVLLGAAALFSLRAATLHLIAGGVVAVWVLAASGIPSGAAILAASSTLAATVMVAVLARQATAAEWDALTGLRNRRGFLREVELAVGRADAGEHALGLVMLDLDQPERVGARSGPRAGDLLIAETARRWSARLPEDVLLSRYGGSMFGLLVTGRRLGAVTDLADETRTDVPADVTASSGVAAWVPGETAAALVAHAQTALAQAKAAGRGRTVVHGDPWHTASRIEAALTNGEMFLLYQPIVDLDSGRIRSFEALIRWRDPRRGIVPPLEFIPQAEATGAIHAVGRWTVGRVCRDVMAAPDHRRPVSINVAVSELRNPRYASGIAGVLEEWGMPGELLIIEVLERDFDDDPQINRSLEELRALGCLIALDDFGAGYSSLGRLHTMPIDAIKVDGALVMAIPEDDDEAPILEAVGEMGRRLGVRLVGEHVETRHQAEVLGRLGFARGQGYFFSPPVNWETAQRLDSLP</sequence>
<keyword evidence="1" id="KW-0812">Transmembrane</keyword>
<dbReference type="SUPFAM" id="SSF141868">
    <property type="entry name" value="EAL domain-like"/>
    <property type="match status" value="1"/>
</dbReference>
<dbReference type="RefSeq" id="WP_388010043.1">
    <property type="nucleotide sequence ID" value="NZ_JBHUEE010000010.1"/>
</dbReference>
<dbReference type="InterPro" id="IPR029787">
    <property type="entry name" value="Nucleotide_cyclase"/>
</dbReference>
<dbReference type="InterPro" id="IPR035919">
    <property type="entry name" value="EAL_sf"/>
</dbReference>
<dbReference type="SMART" id="SM00052">
    <property type="entry name" value="EAL"/>
    <property type="match status" value="1"/>
</dbReference>
<organism evidence="4 5">
    <name type="scientific">Georgenia deserti</name>
    <dbReference type="NCBI Taxonomy" id="2093781"/>
    <lineage>
        <taxon>Bacteria</taxon>
        <taxon>Bacillati</taxon>
        <taxon>Actinomycetota</taxon>
        <taxon>Actinomycetes</taxon>
        <taxon>Micrococcales</taxon>
        <taxon>Bogoriellaceae</taxon>
        <taxon>Georgenia</taxon>
    </lineage>
</organism>
<keyword evidence="1" id="KW-0472">Membrane</keyword>
<dbReference type="Gene3D" id="3.20.20.450">
    <property type="entry name" value="EAL domain"/>
    <property type="match status" value="1"/>
</dbReference>
<dbReference type="CDD" id="cd01948">
    <property type="entry name" value="EAL"/>
    <property type="match status" value="1"/>
</dbReference>
<dbReference type="PANTHER" id="PTHR33121">
    <property type="entry name" value="CYCLIC DI-GMP PHOSPHODIESTERASE PDEF"/>
    <property type="match status" value="1"/>
</dbReference>
<keyword evidence="1" id="KW-1133">Transmembrane helix</keyword>
<comment type="caution">
    <text evidence="4">The sequence shown here is derived from an EMBL/GenBank/DDBJ whole genome shotgun (WGS) entry which is preliminary data.</text>
</comment>
<dbReference type="InterPro" id="IPR043128">
    <property type="entry name" value="Rev_trsase/Diguanyl_cyclase"/>
</dbReference>
<dbReference type="PROSITE" id="PS50883">
    <property type="entry name" value="EAL"/>
    <property type="match status" value="1"/>
</dbReference>
<keyword evidence="5" id="KW-1185">Reference proteome</keyword>